<dbReference type="EMBL" id="CP023699">
    <property type="protein sequence ID" value="QEU90501.1"/>
    <property type="molecule type" value="Genomic_DNA"/>
</dbReference>
<evidence type="ECO:0000259" key="1">
    <source>
        <dbReference type="PROSITE" id="PS51674"/>
    </source>
</evidence>
<evidence type="ECO:0000313" key="3">
    <source>
        <dbReference type="Proteomes" id="UP000325529"/>
    </source>
</evidence>
<dbReference type="Pfam" id="PF02467">
    <property type="entry name" value="Whib"/>
    <property type="match status" value="1"/>
</dbReference>
<dbReference type="Proteomes" id="UP000325529">
    <property type="component" value="Chromosome"/>
</dbReference>
<keyword evidence="3" id="KW-1185">Reference proteome</keyword>
<protein>
    <submittedName>
        <fullName evidence="2">WhiB family transcriptional regulator</fullName>
    </submittedName>
</protein>
<name>A0A5J6G9M1_STRKN</name>
<proteinExistence type="predicted"/>
<dbReference type="PROSITE" id="PS51674">
    <property type="entry name" value="4FE4S_WBL"/>
    <property type="match status" value="1"/>
</dbReference>
<reference evidence="2 3" key="1">
    <citation type="submission" date="2017-09" db="EMBL/GenBank/DDBJ databases">
        <authorList>
            <person name="Lee N."/>
            <person name="Cho B.-K."/>
        </authorList>
    </citation>
    <scope>NUCLEOTIDE SEQUENCE [LARGE SCALE GENOMIC DNA]</scope>
    <source>
        <strain evidence="2 3">ATCC 12853</strain>
    </source>
</reference>
<sequence length="197" mass="21145">MMASSIGVAVQAAREGNWTPLVEAAADAPGKNWAEKAQCSGRMADTFFPTAEHPWSDPDQVRHAQGIALNAPLKLCATCPLAVAARCLVESLRSDDEYGIRAGLLASERSELRRSWKQRLDSTAISAALRGVTTLLSAHERQEVVARFAADPMIGADRVARGLGVPSKYLWQLAREHKQRYAPATSPAPTSPASKAA</sequence>
<accession>A0A5J6G9M1</accession>
<dbReference type="AlphaFoldDB" id="A0A5J6G9M1"/>
<dbReference type="RefSeq" id="WP_079043375.1">
    <property type="nucleotide sequence ID" value="NZ_LIQU01000091.1"/>
</dbReference>
<dbReference type="KEGG" id="ska:CP970_05860"/>
<dbReference type="InterPro" id="IPR034768">
    <property type="entry name" value="4FE4S_WBL"/>
</dbReference>
<organism evidence="2 3">
    <name type="scientific">Streptomyces kanamyceticus</name>
    <dbReference type="NCBI Taxonomy" id="1967"/>
    <lineage>
        <taxon>Bacteria</taxon>
        <taxon>Bacillati</taxon>
        <taxon>Actinomycetota</taxon>
        <taxon>Actinomycetes</taxon>
        <taxon>Kitasatosporales</taxon>
        <taxon>Streptomycetaceae</taxon>
        <taxon>Streptomyces</taxon>
    </lineage>
</organism>
<gene>
    <name evidence="2" type="ORF">CP970_05860</name>
</gene>
<evidence type="ECO:0000313" key="2">
    <source>
        <dbReference type="EMBL" id="QEU90501.1"/>
    </source>
</evidence>
<feature type="domain" description="4Fe-4S Wbl-type" evidence="1">
    <location>
        <begin position="38"/>
        <end position="111"/>
    </location>
</feature>